<feature type="transmembrane region" description="Helical" evidence="10">
    <location>
        <begin position="922"/>
        <end position="940"/>
    </location>
</feature>
<dbReference type="GO" id="GO:0005524">
    <property type="term" value="F:ATP binding"/>
    <property type="evidence" value="ECO:0007669"/>
    <property type="project" value="UniProtKB-KW"/>
</dbReference>
<dbReference type="InterPro" id="IPR036640">
    <property type="entry name" value="ABC1_TM_sf"/>
</dbReference>
<keyword evidence="2" id="KW-0813">Transport</keyword>
<feature type="transmembrane region" description="Helical" evidence="10">
    <location>
        <begin position="1013"/>
        <end position="1034"/>
    </location>
</feature>
<evidence type="ECO:0000256" key="4">
    <source>
        <dbReference type="ARBA" id="ARBA00022737"/>
    </source>
</evidence>
<dbReference type="Pfam" id="PF00664">
    <property type="entry name" value="ABC_membrane"/>
    <property type="match status" value="2"/>
</dbReference>
<feature type="transmembrane region" description="Helical" evidence="10">
    <location>
        <begin position="390"/>
        <end position="410"/>
    </location>
</feature>
<feature type="transmembrane region" description="Helical" evidence="10">
    <location>
        <begin position="737"/>
        <end position="759"/>
    </location>
</feature>
<keyword evidence="7 10" id="KW-1133">Transmembrane helix</keyword>
<evidence type="ECO:0000256" key="8">
    <source>
        <dbReference type="ARBA" id="ARBA00023136"/>
    </source>
</evidence>
<dbReference type="PROSITE" id="PS50893">
    <property type="entry name" value="ABC_TRANSPORTER_2"/>
    <property type="match status" value="1"/>
</dbReference>
<feature type="transmembrane region" description="Helical" evidence="10">
    <location>
        <begin position="232"/>
        <end position="254"/>
    </location>
</feature>
<dbReference type="InterPro" id="IPR044746">
    <property type="entry name" value="ABCC_6TM_D1"/>
</dbReference>
<sequence length="1082" mass="119034">MRGTKYQTIEDRRVRDVEIVHPVAGASVFSLVFFRWANPLMDRSQENPLEAPDLWPLARDNQCKHVSAKFEAKFRQTKSFVTTFLSIFGWRFLFIGVLQFLTVAATLYGPYVLYQVVGAIETKANASASYLCALVFSLFVVKAAQAFLSTHTAFQNEAIVLRFTSAVQQLVFQKALLLDAKAQKEKTPADVTNLFTSDIMWIISAAYYTHQAWIIPAQLGAILYFLYHLLGYASFIGAVIIVVTLGLNNGLVSWQRRFWKRFMHFKAVRARAVLAYFAPPPPPMPRTPKTIESDSEKDASLKDDTATEHSSSSKDVLKDDEGSAAAVEAARSSELSQLGRAFSVAAGVTALLYSAPVLVTTASLAFYTLVQHESVTAAKVFTALALFRSLRGPLIGLPQIVGNIMQAIIAHRRLMAFMGMSEKNAKAVTSPNELSASQYRSFAANQIDIAIEHGSFGWDADKPVFAALNLSVKRGETIVLHGAIGQGKSSLLSALLGELDLYEGFVFVGGRVAYCPQSPWLLHASIQDNILFGKPFEHKRYSVVLDACHLREDIRPLRLGDKTVATTHGLSPSFQAKIALARACYNDADIYLLDMNVHMDVQLFQSVVLGLLRHKTVLLVSLHPDIVHSKSINRALELVNRDLVTTFENPHLAKVAAMALPALPARKGFWDEHHAALEADTSSLTSGFEAPDALMSPSLRSPYGFLSEEHSYTMDEHAHPTLLSSSKETPRVGTATYLAYLSAAGWLLMLFLLIVQALWQSLQVASDLWLGHWCSLQPLVDANTFLNPSSHNATTRNDTMIVFPGHDMDVPLARQSASAFATYHMQVYAILAGASVLMVVFRTLATSCAGLRASRSLFHGLKAATLVPSAVPPVSSELLSVYNSDMVTLDTKLPFAAGALLANVFIAAFALGTSMWFLQSSALPMGLVLYGYYYVSAYYVKPLQDIDRLSRTTRGPHLHFVTEAITGAVVVRAFGPKQTRRFHRLHMTHVNAHQEASYVHETLLQWFSLRMQLLHALLMLVMLLALVSLRHALSPGIIGLVFNYALLVPPHVEFIVNVWSSLAAAMGSVAHVLTATDPTARV</sequence>
<dbReference type="GeneID" id="24141064"/>
<evidence type="ECO:0000259" key="11">
    <source>
        <dbReference type="PROSITE" id="PS50893"/>
    </source>
</evidence>
<feature type="transmembrane region" description="Helical" evidence="10">
    <location>
        <begin position="128"/>
        <end position="148"/>
    </location>
</feature>
<evidence type="ECO:0000256" key="1">
    <source>
        <dbReference type="ARBA" id="ARBA00004127"/>
    </source>
</evidence>
<dbReference type="KEGG" id="spar:SPRG_19783"/>
<dbReference type="InterPro" id="IPR027417">
    <property type="entry name" value="P-loop_NTPase"/>
</dbReference>
<feature type="domain" description="ABC transmembrane type-1" evidence="12">
    <location>
        <begin position="93"/>
        <end position="406"/>
    </location>
</feature>
<keyword evidence="4" id="KW-0677">Repeat</keyword>
<reference evidence="13 14" key="1">
    <citation type="journal article" date="2013" name="PLoS Genet.">
        <title>Distinctive expansion of potential virulence genes in the genome of the oomycete fish pathogen Saprolegnia parasitica.</title>
        <authorList>
            <person name="Jiang R.H."/>
            <person name="de Bruijn I."/>
            <person name="Haas B.J."/>
            <person name="Belmonte R."/>
            <person name="Lobach L."/>
            <person name="Christie J."/>
            <person name="van den Ackerveken G."/>
            <person name="Bottin A."/>
            <person name="Bulone V."/>
            <person name="Diaz-Moreno S.M."/>
            <person name="Dumas B."/>
            <person name="Fan L."/>
            <person name="Gaulin E."/>
            <person name="Govers F."/>
            <person name="Grenville-Briggs L.J."/>
            <person name="Horner N.R."/>
            <person name="Levin J.Z."/>
            <person name="Mammella M."/>
            <person name="Meijer H.J."/>
            <person name="Morris P."/>
            <person name="Nusbaum C."/>
            <person name="Oome S."/>
            <person name="Phillips A.J."/>
            <person name="van Rooyen D."/>
            <person name="Rzeszutek E."/>
            <person name="Saraiva M."/>
            <person name="Secombes C.J."/>
            <person name="Seidl M.F."/>
            <person name="Snel B."/>
            <person name="Stassen J.H."/>
            <person name="Sykes S."/>
            <person name="Tripathy S."/>
            <person name="van den Berg H."/>
            <person name="Vega-Arreguin J.C."/>
            <person name="Wawra S."/>
            <person name="Young S.K."/>
            <person name="Zeng Q."/>
            <person name="Dieguez-Uribeondo J."/>
            <person name="Russ C."/>
            <person name="Tyler B.M."/>
            <person name="van West P."/>
        </authorList>
    </citation>
    <scope>NUCLEOTIDE SEQUENCE [LARGE SCALE GENOMIC DNA]</scope>
    <source>
        <strain evidence="13 14">CBS 223.65</strain>
    </source>
</reference>
<evidence type="ECO:0000259" key="12">
    <source>
        <dbReference type="PROSITE" id="PS50929"/>
    </source>
</evidence>
<organism evidence="13 14">
    <name type="scientific">Saprolegnia parasitica (strain CBS 223.65)</name>
    <dbReference type="NCBI Taxonomy" id="695850"/>
    <lineage>
        <taxon>Eukaryota</taxon>
        <taxon>Sar</taxon>
        <taxon>Stramenopiles</taxon>
        <taxon>Oomycota</taxon>
        <taxon>Saprolegniomycetes</taxon>
        <taxon>Saprolegniales</taxon>
        <taxon>Saprolegniaceae</taxon>
        <taxon>Saprolegnia</taxon>
    </lineage>
</organism>
<dbReference type="Gene3D" id="3.40.50.300">
    <property type="entry name" value="P-loop containing nucleotide triphosphate hydrolases"/>
    <property type="match status" value="1"/>
</dbReference>
<keyword evidence="3 10" id="KW-0812">Transmembrane</keyword>
<feature type="transmembrane region" description="Helical" evidence="10">
    <location>
        <begin position="1054"/>
        <end position="1073"/>
    </location>
</feature>
<dbReference type="InterPro" id="IPR050173">
    <property type="entry name" value="ABC_transporter_C-like"/>
</dbReference>
<feature type="transmembrane region" description="Helical" evidence="10">
    <location>
        <begin position="341"/>
        <end position="370"/>
    </location>
</feature>
<feature type="region of interest" description="Disordered" evidence="9">
    <location>
        <begin position="281"/>
        <end position="319"/>
    </location>
</feature>
<feature type="transmembrane region" description="Helical" evidence="10">
    <location>
        <begin position="80"/>
        <end position="108"/>
    </location>
</feature>
<dbReference type="InterPro" id="IPR003439">
    <property type="entry name" value="ABC_transporter-like_ATP-bd"/>
</dbReference>
<dbReference type="EMBL" id="KK583202">
    <property type="protein sequence ID" value="KDO30227.1"/>
    <property type="molecule type" value="Genomic_DNA"/>
</dbReference>
<evidence type="ECO:0008006" key="15">
    <source>
        <dbReference type="Google" id="ProtNLM"/>
    </source>
</evidence>
<evidence type="ECO:0000313" key="13">
    <source>
        <dbReference type="EMBL" id="KDO30227.1"/>
    </source>
</evidence>
<keyword evidence="8 10" id="KW-0472">Membrane</keyword>
<dbReference type="SUPFAM" id="SSF90123">
    <property type="entry name" value="ABC transporter transmembrane region"/>
    <property type="match status" value="2"/>
</dbReference>
<dbReference type="OMA" id="DIMWIIS"/>
<dbReference type="Proteomes" id="UP000030745">
    <property type="component" value="Unassembled WGS sequence"/>
</dbReference>
<name>A0A067CTY2_SAPPC</name>
<dbReference type="VEuPathDB" id="FungiDB:SPRG_19783"/>
<gene>
    <name evidence="13" type="ORF">SPRG_19783</name>
</gene>
<dbReference type="GO" id="GO:0016887">
    <property type="term" value="F:ATP hydrolysis activity"/>
    <property type="evidence" value="ECO:0007669"/>
    <property type="project" value="InterPro"/>
</dbReference>
<dbReference type="Gene3D" id="1.20.1560.10">
    <property type="entry name" value="ABC transporter type 1, transmembrane domain"/>
    <property type="match status" value="3"/>
</dbReference>
<evidence type="ECO:0000313" key="14">
    <source>
        <dbReference type="Proteomes" id="UP000030745"/>
    </source>
</evidence>
<dbReference type="GO" id="GO:0140359">
    <property type="term" value="F:ABC-type transporter activity"/>
    <property type="evidence" value="ECO:0007669"/>
    <property type="project" value="InterPro"/>
</dbReference>
<dbReference type="PANTHER" id="PTHR24223">
    <property type="entry name" value="ATP-BINDING CASSETTE SUB-FAMILY C"/>
    <property type="match status" value="1"/>
</dbReference>
<evidence type="ECO:0000256" key="2">
    <source>
        <dbReference type="ARBA" id="ARBA00022448"/>
    </source>
</evidence>
<proteinExistence type="predicted"/>
<comment type="subcellular location">
    <subcellularLocation>
        <location evidence="1">Endomembrane system</location>
        <topology evidence="1">Multi-pass membrane protein</topology>
    </subcellularLocation>
</comment>
<keyword evidence="14" id="KW-1185">Reference proteome</keyword>
<feature type="domain" description="ABC transporter" evidence="11">
    <location>
        <begin position="449"/>
        <end position="665"/>
    </location>
</feature>
<dbReference type="GO" id="GO:0012505">
    <property type="term" value="C:endomembrane system"/>
    <property type="evidence" value="ECO:0007669"/>
    <property type="project" value="UniProtKB-SubCell"/>
</dbReference>
<feature type="transmembrane region" description="Helical" evidence="10">
    <location>
        <begin position="19"/>
        <end position="37"/>
    </location>
</feature>
<evidence type="ECO:0000256" key="6">
    <source>
        <dbReference type="ARBA" id="ARBA00022840"/>
    </source>
</evidence>
<protein>
    <recommendedName>
        <fullName evidence="15">ABC transmembrane type-1 domain-containing protein</fullName>
    </recommendedName>
</protein>
<dbReference type="InterPro" id="IPR011527">
    <property type="entry name" value="ABC1_TM_dom"/>
</dbReference>
<dbReference type="PROSITE" id="PS50929">
    <property type="entry name" value="ABC_TM1F"/>
    <property type="match status" value="2"/>
</dbReference>
<keyword evidence="6" id="KW-0067">ATP-binding</keyword>
<evidence type="ECO:0000256" key="10">
    <source>
        <dbReference type="SAM" id="Phobius"/>
    </source>
</evidence>
<dbReference type="Pfam" id="PF00005">
    <property type="entry name" value="ABC_tran"/>
    <property type="match status" value="1"/>
</dbReference>
<dbReference type="PANTHER" id="PTHR24223:SF443">
    <property type="entry name" value="MULTIDRUG-RESISTANCE LIKE PROTEIN 1, ISOFORM I"/>
    <property type="match status" value="1"/>
</dbReference>
<dbReference type="SUPFAM" id="SSF52540">
    <property type="entry name" value="P-loop containing nucleoside triphosphate hydrolases"/>
    <property type="match status" value="1"/>
</dbReference>
<evidence type="ECO:0000256" key="3">
    <source>
        <dbReference type="ARBA" id="ARBA00022692"/>
    </source>
</evidence>
<dbReference type="CDD" id="cd18579">
    <property type="entry name" value="ABC_6TM_ABCC_D1"/>
    <property type="match status" value="1"/>
</dbReference>
<feature type="compositionally biased region" description="Basic and acidic residues" evidence="9">
    <location>
        <begin position="289"/>
        <end position="319"/>
    </location>
</feature>
<dbReference type="OrthoDB" id="68590at2759"/>
<dbReference type="RefSeq" id="XP_012199036.1">
    <property type="nucleotide sequence ID" value="XM_012343646.1"/>
</dbReference>
<feature type="transmembrane region" description="Helical" evidence="10">
    <location>
        <begin position="893"/>
        <end position="916"/>
    </location>
</feature>
<evidence type="ECO:0000256" key="7">
    <source>
        <dbReference type="ARBA" id="ARBA00022989"/>
    </source>
</evidence>
<evidence type="ECO:0000256" key="5">
    <source>
        <dbReference type="ARBA" id="ARBA00022741"/>
    </source>
</evidence>
<dbReference type="AlphaFoldDB" id="A0A067CTY2"/>
<dbReference type="GO" id="GO:0016020">
    <property type="term" value="C:membrane"/>
    <property type="evidence" value="ECO:0007669"/>
    <property type="project" value="InterPro"/>
</dbReference>
<evidence type="ECO:0000256" key="9">
    <source>
        <dbReference type="SAM" id="MobiDB-lite"/>
    </source>
</evidence>
<feature type="domain" description="ABC transmembrane type-1" evidence="12">
    <location>
        <begin position="875"/>
        <end position="1064"/>
    </location>
</feature>
<dbReference type="STRING" id="695850.A0A067CTY2"/>
<keyword evidence="5" id="KW-0547">Nucleotide-binding</keyword>
<feature type="transmembrane region" description="Helical" evidence="10">
    <location>
        <begin position="825"/>
        <end position="845"/>
    </location>
</feature>
<accession>A0A067CTY2</accession>